<accession>A0A9P6AR02</accession>
<proteinExistence type="predicted"/>
<protein>
    <recommendedName>
        <fullName evidence="3">PLC-like phosphodiesterase</fullName>
    </recommendedName>
</protein>
<evidence type="ECO:0000313" key="1">
    <source>
        <dbReference type="EMBL" id="KAF9510424.1"/>
    </source>
</evidence>
<dbReference type="AlphaFoldDB" id="A0A9P6AR02"/>
<comment type="caution">
    <text evidence="1">The sequence shown here is derived from an EMBL/GenBank/DDBJ whole genome shotgun (WGS) entry which is preliminary data.</text>
</comment>
<evidence type="ECO:0008006" key="3">
    <source>
        <dbReference type="Google" id="ProtNLM"/>
    </source>
</evidence>
<evidence type="ECO:0000313" key="2">
    <source>
        <dbReference type="Proteomes" id="UP000886523"/>
    </source>
</evidence>
<dbReference type="Gene3D" id="3.20.20.190">
    <property type="entry name" value="Phosphatidylinositol (PI) phosphodiesterase"/>
    <property type="match status" value="1"/>
</dbReference>
<organism evidence="1 2">
    <name type="scientific">Hydnum rufescens UP504</name>
    <dbReference type="NCBI Taxonomy" id="1448309"/>
    <lineage>
        <taxon>Eukaryota</taxon>
        <taxon>Fungi</taxon>
        <taxon>Dikarya</taxon>
        <taxon>Basidiomycota</taxon>
        <taxon>Agaricomycotina</taxon>
        <taxon>Agaricomycetes</taxon>
        <taxon>Cantharellales</taxon>
        <taxon>Hydnaceae</taxon>
        <taxon>Hydnum</taxon>
    </lineage>
</organism>
<dbReference type="GO" id="GO:0006629">
    <property type="term" value="P:lipid metabolic process"/>
    <property type="evidence" value="ECO:0007669"/>
    <property type="project" value="InterPro"/>
</dbReference>
<keyword evidence="2" id="KW-1185">Reference proteome</keyword>
<dbReference type="InterPro" id="IPR017946">
    <property type="entry name" value="PLC-like_Pdiesterase_TIM-brl"/>
</dbReference>
<dbReference type="EMBL" id="MU129016">
    <property type="protein sequence ID" value="KAF9510424.1"/>
    <property type="molecule type" value="Genomic_DNA"/>
</dbReference>
<dbReference type="GO" id="GO:0008081">
    <property type="term" value="F:phosphoric diester hydrolase activity"/>
    <property type="evidence" value="ECO:0007669"/>
    <property type="project" value="InterPro"/>
</dbReference>
<dbReference type="OrthoDB" id="1046782at2759"/>
<sequence length="363" mass="39524">MQTVYSRTSTLAAFDSGRPILGDYPHNSGPIARWMGTIPDSTPIELLNIPGTHDAAAWNYSGPDSAQYLCQGFGFWISALGTRPDHSKLLFYHSAALLSDTATLQDVLQGLYYWLDHHRTETLLLSLKVDNGPTDAALEQEVYNLIATGPGRHHWVQTPNEVILGSISLPNVCFLRVRIIRTIHIQLGTLGHARGKAILLRRFSWADLPSPTPSALPGVNLNDGFADNDPDFVIPYNPLRNLSAHVEDYYAIYGNDTVAQKVDTKVQAVAAHIQQAVQGVNNTSNFWMTFASGGGFVGDLETIVPKTLAEGDGSTTPGVNAKLSQILNTVHAGKRIRVGAVLLDFYESVGTLVQDIIGPSHQF</sequence>
<dbReference type="SUPFAM" id="SSF51695">
    <property type="entry name" value="PLC-like phosphodiesterases"/>
    <property type="match status" value="1"/>
</dbReference>
<gene>
    <name evidence="1" type="ORF">BS47DRAFT_1395962</name>
</gene>
<dbReference type="Proteomes" id="UP000886523">
    <property type="component" value="Unassembled WGS sequence"/>
</dbReference>
<name>A0A9P6AR02_9AGAM</name>
<reference evidence="1" key="1">
    <citation type="journal article" date="2020" name="Nat. Commun.">
        <title>Large-scale genome sequencing of mycorrhizal fungi provides insights into the early evolution of symbiotic traits.</title>
        <authorList>
            <person name="Miyauchi S."/>
            <person name="Kiss E."/>
            <person name="Kuo A."/>
            <person name="Drula E."/>
            <person name="Kohler A."/>
            <person name="Sanchez-Garcia M."/>
            <person name="Morin E."/>
            <person name="Andreopoulos B."/>
            <person name="Barry K.W."/>
            <person name="Bonito G."/>
            <person name="Buee M."/>
            <person name="Carver A."/>
            <person name="Chen C."/>
            <person name="Cichocki N."/>
            <person name="Clum A."/>
            <person name="Culley D."/>
            <person name="Crous P.W."/>
            <person name="Fauchery L."/>
            <person name="Girlanda M."/>
            <person name="Hayes R.D."/>
            <person name="Keri Z."/>
            <person name="LaButti K."/>
            <person name="Lipzen A."/>
            <person name="Lombard V."/>
            <person name="Magnuson J."/>
            <person name="Maillard F."/>
            <person name="Murat C."/>
            <person name="Nolan M."/>
            <person name="Ohm R.A."/>
            <person name="Pangilinan J."/>
            <person name="Pereira M.F."/>
            <person name="Perotto S."/>
            <person name="Peter M."/>
            <person name="Pfister S."/>
            <person name="Riley R."/>
            <person name="Sitrit Y."/>
            <person name="Stielow J.B."/>
            <person name="Szollosi G."/>
            <person name="Zifcakova L."/>
            <person name="Stursova M."/>
            <person name="Spatafora J.W."/>
            <person name="Tedersoo L."/>
            <person name="Vaario L.M."/>
            <person name="Yamada A."/>
            <person name="Yan M."/>
            <person name="Wang P."/>
            <person name="Xu J."/>
            <person name="Bruns T."/>
            <person name="Baldrian P."/>
            <person name="Vilgalys R."/>
            <person name="Dunand C."/>
            <person name="Henrissat B."/>
            <person name="Grigoriev I.V."/>
            <person name="Hibbett D."/>
            <person name="Nagy L.G."/>
            <person name="Martin F.M."/>
        </authorList>
    </citation>
    <scope>NUCLEOTIDE SEQUENCE</scope>
    <source>
        <strain evidence="1">UP504</strain>
    </source>
</reference>